<dbReference type="SUPFAM" id="SSF49899">
    <property type="entry name" value="Concanavalin A-like lectins/glucanases"/>
    <property type="match status" value="1"/>
</dbReference>
<name>A0A498L6W8_9EURY</name>
<proteinExistence type="predicted"/>
<evidence type="ECO:0000259" key="4">
    <source>
        <dbReference type="SMART" id="SM00560"/>
    </source>
</evidence>
<dbReference type="SMART" id="SM00560">
    <property type="entry name" value="LamGL"/>
    <property type="match status" value="1"/>
</dbReference>
<evidence type="ECO:0000313" key="6">
    <source>
        <dbReference type="Proteomes" id="UP000289691"/>
    </source>
</evidence>
<feature type="domain" description="LamG-like jellyroll fold" evidence="4">
    <location>
        <begin position="131"/>
        <end position="281"/>
    </location>
</feature>
<evidence type="ECO:0000256" key="2">
    <source>
        <dbReference type="ARBA" id="ARBA00023157"/>
    </source>
</evidence>
<dbReference type="Gene3D" id="2.60.120.200">
    <property type="match status" value="1"/>
</dbReference>
<evidence type="ECO:0000256" key="3">
    <source>
        <dbReference type="SAM" id="MobiDB-lite"/>
    </source>
</evidence>
<dbReference type="RefSeq" id="WP_129068415.1">
    <property type="nucleotide sequence ID" value="NZ_RDFA01000002.1"/>
</dbReference>
<accession>A0A498L6W8</accession>
<keyword evidence="1" id="KW-0732">Signal</keyword>
<reference evidence="5 6" key="1">
    <citation type="submission" date="2019-01" db="EMBL/GenBank/DDBJ databases">
        <title>Halorientalis sp. F13-25 a new haloarchaeum isolated from hypersaline water.</title>
        <authorList>
            <person name="Ana D.-V."/>
            <person name="Cristina S.-P."/>
            <person name="Antonio V."/>
        </authorList>
    </citation>
    <scope>NUCLEOTIDE SEQUENCE [LARGE SCALE GENOMIC DNA]</scope>
    <source>
        <strain evidence="5 6">F13-25</strain>
    </source>
</reference>
<dbReference type="InterPro" id="IPR013320">
    <property type="entry name" value="ConA-like_dom_sf"/>
</dbReference>
<feature type="region of interest" description="Disordered" evidence="3">
    <location>
        <begin position="35"/>
        <end position="89"/>
    </location>
</feature>
<evidence type="ECO:0000313" key="5">
    <source>
        <dbReference type="EMBL" id="RXK50455.1"/>
    </source>
</evidence>
<keyword evidence="6" id="KW-1185">Reference proteome</keyword>
<dbReference type="EMBL" id="RDFA01000002">
    <property type="protein sequence ID" value="RXK50455.1"/>
    <property type="molecule type" value="Genomic_DNA"/>
</dbReference>
<organism evidence="5 6">
    <name type="scientific">Halorientalis pallida</name>
    <dbReference type="NCBI Taxonomy" id="2479928"/>
    <lineage>
        <taxon>Archaea</taxon>
        <taxon>Methanobacteriati</taxon>
        <taxon>Methanobacteriota</taxon>
        <taxon>Stenosarchaea group</taxon>
        <taxon>Halobacteria</taxon>
        <taxon>Halobacteriales</taxon>
        <taxon>Haloarculaceae</taxon>
        <taxon>Halorientalis</taxon>
    </lineage>
</organism>
<dbReference type="InterPro" id="IPR006558">
    <property type="entry name" value="LamG-like"/>
</dbReference>
<gene>
    <name evidence="5" type="ORF">EAF64_07855</name>
</gene>
<sequence>MIETKDDTTMRRYVSGGRTRRALLRGTAVAVAAGVAGCSGGDDPGTDDSGDDTGTSSDDTTDSDAQTPADPAGQEPGGPSDYAFRLDDQLPSGFRNEGVIRREGDTAVGSQAWAFDDSYIRTDYVWGETDHDGTLAAWVYVPATETNNDRARDILSAHDDGQTGNTRFAQLGLRQRSDGTGVALVKNKVRADAAVPTAADFPVGEWFHLAGVVDKAAGEVRLYLDGQLEATEPDIDITMEQEGVFAVGARAKNRAGTYIFDRRFVGRLDDVRAYDRTLDAAEIAALAGTNPDDGAGEDTSQSVPSVLQQSLPDPEQYLAQRQIGSERDVGTVEISTRRGRLVLRGPGTGRVTAIAGYLAADDLTPEATWGKTVDDDTKLIGTAAGERQDGLTFDSFRGVALRAVAGIDLVVDGERVATDVRQVRYTPEAGVIEQRPLQ</sequence>
<evidence type="ECO:0000256" key="1">
    <source>
        <dbReference type="ARBA" id="ARBA00022729"/>
    </source>
</evidence>
<dbReference type="Pfam" id="PF13385">
    <property type="entry name" value="Laminin_G_3"/>
    <property type="match status" value="1"/>
</dbReference>
<dbReference type="AlphaFoldDB" id="A0A498L6W8"/>
<dbReference type="OrthoDB" id="38162at2157"/>
<comment type="caution">
    <text evidence="5">The sequence shown here is derived from an EMBL/GenBank/DDBJ whole genome shotgun (WGS) entry which is preliminary data.</text>
</comment>
<keyword evidence="2" id="KW-1015">Disulfide bond</keyword>
<protein>
    <submittedName>
        <fullName evidence="5">LamG domain-containing protein</fullName>
    </submittedName>
</protein>
<dbReference type="Proteomes" id="UP000289691">
    <property type="component" value="Unassembled WGS sequence"/>
</dbReference>